<evidence type="ECO:0000313" key="2">
    <source>
        <dbReference type="Proteomes" id="UP000295554"/>
    </source>
</evidence>
<dbReference type="InterPro" id="IPR010980">
    <property type="entry name" value="Cyt_c/b562"/>
</dbReference>
<proteinExistence type="predicted"/>
<dbReference type="GO" id="GO:0020037">
    <property type="term" value="F:heme binding"/>
    <property type="evidence" value="ECO:0007669"/>
    <property type="project" value="InterPro"/>
</dbReference>
<dbReference type="OrthoDB" id="5520910at2"/>
<keyword evidence="2" id="KW-1185">Reference proteome</keyword>
<dbReference type="SUPFAM" id="SSF47175">
    <property type="entry name" value="Cytochromes"/>
    <property type="match status" value="1"/>
</dbReference>
<sequence>MSAGMYFSVRRRADLARYHLITIAIAVLLSPAVSAQSADPMVTVEMRQQGFKDMGAAFKGVRDQFRRSRPVMVMIREYSRPLLRYSREPVIENWFPQGTGPGEGIETEALPVIWERPDEFAARWEDYILAAENLQSAVVSGDLEATRERVREMGDTCSGCHDTFREEED</sequence>
<dbReference type="PROSITE" id="PS51009">
    <property type="entry name" value="CYTCII"/>
    <property type="match status" value="1"/>
</dbReference>
<dbReference type="EMBL" id="SMSE01000001">
    <property type="protein sequence ID" value="TDG14948.1"/>
    <property type="molecule type" value="Genomic_DNA"/>
</dbReference>
<name>A0A4R5LUU5_9GAMM</name>
<comment type="caution">
    <text evidence="1">The sequence shown here is derived from an EMBL/GenBank/DDBJ whole genome shotgun (WGS) entry which is preliminary data.</text>
</comment>
<evidence type="ECO:0000313" key="1">
    <source>
        <dbReference type="EMBL" id="TDG14948.1"/>
    </source>
</evidence>
<dbReference type="GO" id="GO:0005506">
    <property type="term" value="F:iron ion binding"/>
    <property type="evidence" value="ECO:0007669"/>
    <property type="project" value="InterPro"/>
</dbReference>
<dbReference type="Proteomes" id="UP000295554">
    <property type="component" value="Unassembled WGS sequence"/>
</dbReference>
<dbReference type="GO" id="GO:0009055">
    <property type="term" value="F:electron transfer activity"/>
    <property type="evidence" value="ECO:0007669"/>
    <property type="project" value="InterPro"/>
</dbReference>
<dbReference type="GO" id="GO:0022900">
    <property type="term" value="P:electron transport chain"/>
    <property type="evidence" value="ECO:0007669"/>
    <property type="project" value="InterPro"/>
</dbReference>
<dbReference type="Pfam" id="PF01322">
    <property type="entry name" value="Cytochrom_C_2"/>
    <property type="match status" value="1"/>
</dbReference>
<dbReference type="AlphaFoldDB" id="A0A4R5LUU5"/>
<organism evidence="1 2">
    <name type="scientific">Seongchinamella unica</name>
    <dbReference type="NCBI Taxonomy" id="2547392"/>
    <lineage>
        <taxon>Bacteria</taxon>
        <taxon>Pseudomonadati</taxon>
        <taxon>Pseudomonadota</taxon>
        <taxon>Gammaproteobacteria</taxon>
        <taxon>Cellvibrionales</taxon>
        <taxon>Halieaceae</taxon>
        <taxon>Seongchinamella</taxon>
    </lineage>
</organism>
<dbReference type="RefSeq" id="WP_133209113.1">
    <property type="nucleotide sequence ID" value="NZ_SMSE01000001.1"/>
</dbReference>
<protein>
    <submittedName>
        <fullName evidence="1">Cytochrome c</fullName>
    </submittedName>
</protein>
<reference evidence="1 2" key="1">
    <citation type="submission" date="2019-03" db="EMBL/GenBank/DDBJ databases">
        <title>Seongchinamella monodicae gen. nov., sp. nov., a novel member of the Gammaproteobacteria isolated from a tidal mudflat of beach.</title>
        <authorList>
            <person name="Yang H.G."/>
            <person name="Kang J.W."/>
            <person name="Lee S.D."/>
        </authorList>
    </citation>
    <scope>NUCLEOTIDE SEQUENCE [LARGE SCALE GENOMIC DNA]</scope>
    <source>
        <strain evidence="1 2">GH4-78</strain>
    </source>
</reference>
<dbReference type="Gene3D" id="1.20.120.10">
    <property type="entry name" value="Cytochrome c/b562"/>
    <property type="match status" value="1"/>
</dbReference>
<gene>
    <name evidence="1" type="ORF">E2F43_01505</name>
</gene>
<accession>A0A4R5LUU5</accession>
<dbReference type="InterPro" id="IPR002321">
    <property type="entry name" value="Cyt_c_II"/>
</dbReference>